<name>A0A438LY82_9ACTN</name>
<proteinExistence type="predicted"/>
<feature type="transmembrane region" description="Helical" evidence="1">
    <location>
        <begin position="40"/>
        <end position="60"/>
    </location>
</feature>
<dbReference type="AlphaFoldDB" id="A0A438LY82"/>
<dbReference type="EMBL" id="SAUN01000001">
    <property type="protein sequence ID" value="RVX38480.1"/>
    <property type="molecule type" value="Genomic_DNA"/>
</dbReference>
<accession>A0A438LY82</accession>
<comment type="caution">
    <text evidence="2">The sequence shown here is derived from an EMBL/GenBank/DDBJ whole genome shotgun (WGS) entry which is preliminary data.</text>
</comment>
<keyword evidence="3" id="KW-1185">Reference proteome</keyword>
<reference evidence="2 3" key="1">
    <citation type="submission" date="2019-01" db="EMBL/GenBank/DDBJ databases">
        <title>Sequencing the genomes of 1000 actinobacteria strains.</title>
        <authorList>
            <person name="Klenk H.-P."/>
        </authorList>
    </citation>
    <scope>NUCLEOTIDE SEQUENCE [LARGE SCALE GENOMIC DNA]</scope>
    <source>
        <strain evidence="2 3">DSM 43925</strain>
    </source>
</reference>
<keyword evidence="1" id="KW-0812">Transmembrane</keyword>
<sequence>MTRKGMLLPMGVAVEVIGGLVLAAGVTGMLMWPIPDWATIAFSVGMTLSIPGAFMIVLGLTSRAMRTAMSAVGGEVQSSRSGGLFGMIKDMAGGNHDLRHNGVPAGAVILSMQDTGVTINDQPVVAFDLEVRPESGDAYRVAHREPIPRLLVGAVLPGAHLAVYVDPQNRGLLLIDWERAPRWNTPSAGERVSAADILARGVPAMVTVLGTFSTDGMTADNGDPILGLVLRVSGPNGSYEARLAHRVPPQYLALIFPDTRLPAKIAPEDPQKVAIDWDQVHATPESQRSL</sequence>
<evidence type="ECO:0000313" key="3">
    <source>
        <dbReference type="Proteomes" id="UP000284824"/>
    </source>
</evidence>
<protein>
    <submittedName>
        <fullName evidence="2">Uncharacterized protein</fullName>
    </submittedName>
</protein>
<feature type="transmembrane region" description="Helical" evidence="1">
    <location>
        <begin position="12"/>
        <end position="34"/>
    </location>
</feature>
<keyword evidence="1" id="KW-0472">Membrane</keyword>
<keyword evidence="1" id="KW-1133">Transmembrane helix</keyword>
<organism evidence="2 3">
    <name type="scientific">Nonomuraea polychroma</name>
    <dbReference type="NCBI Taxonomy" id="46176"/>
    <lineage>
        <taxon>Bacteria</taxon>
        <taxon>Bacillati</taxon>
        <taxon>Actinomycetota</taxon>
        <taxon>Actinomycetes</taxon>
        <taxon>Streptosporangiales</taxon>
        <taxon>Streptosporangiaceae</taxon>
        <taxon>Nonomuraea</taxon>
    </lineage>
</organism>
<evidence type="ECO:0000256" key="1">
    <source>
        <dbReference type="SAM" id="Phobius"/>
    </source>
</evidence>
<evidence type="ECO:0000313" key="2">
    <source>
        <dbReference type="EMBL" id="RVX38480.1"/>
    </source>
</evidence>
<dbReference type="Proteomes" id="UP000284824">
    <property type="component" value="Unassembled WGS sequence"/>
</dbReference>
<dbReference type="RefSeq" id="WP_164903377.1">
    <property type="nucleotide sequence ID" value="NZ_SAUN01000001.1"/>
</dbReference>
<gene>
    <name evidence="2" type="ORF">EDD27_0792</name>
</gene>